<gene>
    <name evidence="2" type="ORF">H8R92_02065</name>
</gene>
<dbReference type="EMBL" id="JACOOQ010000002">
    <property type="protein sequence ID" value="MBC5639234.1"/>
    <property type="molecule type" value="Genomic_DNA"/>
</dbReference>
<comment type="caution">
    <text evidence="2">The sequence shown here is derived from an EMBL/GenBank/DDBJ whole genome shotgun (WGS) entry which is preliminary data.</text>
</comment>
<sequence>MVIIAVFCGVLSILISCIAVYQSEHFNKLSRELNKDTKLMIDCNEKSINNLHSTLDEIINKEETKLETKEEQVTFIKNEMVLIKMNNYNVENKFNILHSIMYLSNILASKSISDLDMWLDNDEQKVILKLSKDINREDYKNIEISLEQLERYGIWVSLNVDLYRDIKEKIEIS</sequence>
<reference evidence="2" key="1">
    <citation type="submission" date="2020-08" db="EMBL/GenBank/DDBJ databases">
        <title>Genome public.</title>
        <authorList>
            <person name="Liu C."/>
            <person name="Sun Q."/>
        </authorList>
    </citation>
    <scope>NUCLEOTIDE SEQUENCE</scope>
    <source>
        <strain evidence="2">NSJ-42</strain>
    </source>
</reference>
<dbReference type="Proteomes" id="UP000662088">
    <property type="component" value="Unassembled WGS sequence"/>
</dbReference>
<name>A0A8I0DMD9_9CLOT</name>
<keyword evidence="1" id="KW-0175">Coiled coil</keyword>
<dbReference type="RefSeq" id="WP_186834571.1">
    <property type="nucleotide sequence ID" value="NZ_JACOOQ010000002.1"/>
</dbReference>
<protein>
    <submittedName>
        <fullName evidence="2">Uncharacterized protein</fullName>
    </submittedName>
</protein>
<dbReference type="AlphaFoldDB" id="A0A8I0DMD9"/>
<organism evidence="2 3">
    <name type="scientific">Clostridium lentum</name>
    <dbReference type="NCBI Taxonomy" id="2763037"/>
    <lineage>
        <taxon>Bacteria</taxon>
        <taxon>Bacillati</taxon>
        <taxon>Bacillota</taxon>
        <taxon>Clostridia</taxon>
        <taxon>Eubacteriales</taxon>
        <taxon>Clostridiaceae</taxon>
        <taxon>Clostridium</taxon>
    </lineage>
</organism>
<evidence type="ECO:0000313" key="2">
    <source>
        <dbReference type="EMBL" id="MBC5639234.1"/>
    </source>
</evidence>
<evidence type="ECO:0000313" key="3">
    <source>
        <dbReference type="Proteomes" id="UP000662088"/>
    </source>
</evidence>
<feature type="coiled-coil region" evidence="1">
    <location>
        <begin position="52"/>
        <end position="79"/>
    </location>
</feature>
<keyword evidence="3" id="KW-1185">Reference proteome</keyword>
<proteinExistence type="predicted"/>
<accession>A0A8I0DMD9</accession>
<evidence type="ECO:0000256" key="1">
    <source>
        <dbReference type="SAM" id="Coils"/>
    </source>
</evidence>